<organism evidence="3 4">
    <name type="scientific">Homoserinimonas aerilata</name>
    <dbReference type="NCBI Taxonomy" id="1162970"/>
    <lineage>
        <taxon>Bacteria</taxon>
        <taxon>Bacillati</taxon>
        <taxon>Actinomycetota</taxon>
        <taxon>Actinomycetes</taxon>
        <taxon>Micrococcales</taxon>
        <taxon>Microbacteriaceae</taxon>
        <taxon>Homoserinimonas</taxon>
    </lineage>
</organism>
<feature type="region of interest" description="Disordered" evidence="1">
    <location>
        <begin position="28"/>
        <end position="72"/>
    </location>
</feature>
<accession>A0A542YLD3</accession>
<dbReference type="RefSeq" id="WP_141880829.1">
    <property type="nucleotide sequence ID" value="NZ_VFOM01000001.1"/>
</dbReference>
<reference evidence="3 4" key="1">
    <citation type="submission" date="2019-06" db="EMBL/GenBank/DDBJ databases">
        <title>Sequencing the genomes of 1000 actinobacteria strains.</title>
        <authorList>
            <person name="Klenk H.-P."/>
        </authorList>
    </citation>
    <scope>NUCLEOTIDE SEQUENCE [LARGE SCALE GENOMIC DNA]</scope>
    <source>
        <strain evidence="3 4">DSM 26477</strain>
    </source>
</reference>
<dbReference type="PROSITE" id="PS51257">
    <property type="entry name" value="PROKAR_LIPOPROTEIN"/>
    <property type="match status" value="1"/>
</dbReference>
<evidence type="ECO:0000256" key="2">
    <source>
        <dbReference type="SAM" id="SignalP"/>
    </source>
</evidence>
<name>A0A542YLD3_9MICO</name>
<evidence type="ECO:0000313" key="3">
    <source>
        <dbReference type="EMBL" id="TQL48754.1"/>
    </source>
</evidence>
<dbReference type="OrthoDB" id="5069527at2"/>
<feature type="compositionally biased region" description="Low complexity" evidence="1">
    <location>
        <begin position="36"/>
        <end position="45"/>
    </location>
</feature>
<gene>
    <name evidence="3" type="ORF">FB562_1858</name>
</gene>
<dbReference type="AlphaFoldDB" id="A0A542YLD3"/>
<feature type="signal peptide" evidence="2">
    <location>
        <begin position="1"/>
        <end position="26"/>
    </location>
</feature>
<keyword evidence="2" id="KW-0732">Signal</keyword>
<keyword evidence="4" id="KW-1185">Reference proteome</keyword>
<proteinExistence type="predicted"/>
<evidence type="ECO:0000256" key="1">
    <source>
        <dbReference type="SAM" id="MobiDB-lite"/>
    </source>
</evidence>
<sequence>MRTSRILLTGILTASLAASLVGCSVALTGPDGPRGSGTSSQGSTGEPAPDAGETDSGETGTELPDSNAADAAAAREEVRSIASTTVRCDGELVLEQDGAAIVIDGDCDHLLVNMDAGAVLVGNVGTLEVSGVGNLVYADAVGTLTVSGDANEVRWSGATPDVDDGGVGNILMAG</sequence>
<feature type="chain" id="PRO_5021823443" evidence="2">
    <location>
        <begin position="27"/>
        <end position="174"/>
    </location>
</feature>
<dbReference type="Proteomes" id="UP000317998">
    <property type="component" value="Unassembled WGS sequence"/>
</dbReference>
<protein>
    <submittedName>
        <fullName evidence="3">DUF3060 family protein</fullName>
    </submittedName>
</protein>
<dbReference type="EMBL" id="VFOM01000001">
    <property type="protein sequence ID" value="TQL48754.1"/>
    <property type="molecule type" value="Genomic_DNA"/>
</dbReference>
<dbReference type="InterPro" id="IPR021417">
    <property type="entry name" value="DUF3060"/>
</dbReference>
<dbReference type="Pfam" id="PF11259">
    <property type="entry name" value="DUF3060"/>
    <property type="match status" value="1"/>
</dbReference>
<comment type="caution">
    <text evidence="3">The sequence shown here is derived from an EMBL/GenBank/DDBJ whole genome shotgun (WGS) entry which is preliminary data.</text>
</comment>
<evidence type="ECO:0000313" key="4">
    <source>
        <dbReference type="Proteomes" id="UP000317998"/>
    </source>
</evidence>